<reference evidence="1 2" key="1">
    <citation type="submission" date="2017-04" db="EMBL/GenBank/DDBJ databases">
        <authorList>
            <person name="Afonso C.L."/>
            <person name="Miller P.J."/>
            <person name="Scott M.A."/>
            <person name="Spackman E."/>
            <person name="Goraichik I."/>
            <person name="Dimitrov K.M."/>
            <person name="Suarez D.L."/>
            <person name="Swayne D.E."/>
        </authorList>
    </citation>
    <scope>NUCLEOTIDE SEQUENCE [LARGE SCALE GENOMIC DNA]</scope>
    <source>
        <strain evidence="1 2">DSM 13146</strain>
    </source>
</reference>
<keyword evidence="2" id="KW-1185">Reference proteome</keyword>
<proteinExistence type="predicted"/>
<evidence type="ECO:0000313" key="1">
    <source>
        <dbReference type="EMBL" id="SMC21650.1"/>
    </source>
</evidence>
<name>A0A1W1XCQ1_9BACT</name>
<accession>A0A1W1XCQ1</accession>
<gene>
    <name evidence="1" type="ORF">SAMN02746041_01245</name>
</gene>
<dbReference type="AlphaFoldDB" id="A0A1W1XCQ1"/>
<dbReference type="EMBL" id="FWXF01000005">
    <property type="protein sequence ID" value="SMC21650.1"/>
    <property type="molecule type" value="Genomic_DNA"/>
</dbReference>
<dbReference type="Proteomes" id="UP000192783">
    <property type="component" value="Unassembled WGS sequence"/>
</dbReference>
<protein>
    <submittedName>
        <fullName evidence="1">Uncharacterized protein</fullName>
    </submittedName>
</protein>
<evidence type="ECO:0000313" key="2">
    <source>
        <dbReference type="Proteomes" id="UP000192783"/>
    </source>
</evidence>
<sequence length="323" mass="35861">MGPPRGNSAEPVCRTGVEVMTTGQDVKVFLCAPDSERSCFGCCPPIRPAHYDPLDWVGSLKREFRDNRRAFRQPSPPGRPIVGFSCWALGYLDAQGRRIGCLLHPCQNGGRDLRDRVGYGSKCAREQCLASRVFSSLKAGEQRFWLELAHGLNAFYYSSRRANPLFHVLLWGKRVLGAFSSLAASRGWSATELVWRYPFLVDPKRAPRAWRYLAQMLLESAPAPPPNEGLEGALNHLAQGAEAFFRERFPGQGGAEAVFVHQAGLGQSLADFVRLHLGCHRAPLPFLRDLQDHVRWRAQRLRGAASPGSGRWMARQGSHGTDG</sequence>
<organism evidence="1 2">
    <name type="scientific">Desulfacinum hydrothermale DSM 13146</name>
    <dbReference type="NCBI Taxonomy" id="1121390"/>
    <lineage>
        <taxon>Bacteria</taxon>
        <taxon>Pseudomonadati</taxon>
        <taxon>Thermodesulfobacteriota</taxon>
        <taxon>Syntrophobacteria</taxon>
        <taxon>Syntrophobacterales</taxon>
        <taxon>Syntrophobacteraceae</taxon>
        <taxon>Desulfacinum</taxon>
    </lineage>
</organism>